<dbReference type="Proteomes" id="UP000199159">
    <property type="component" value="Unassembled WGS sequence"/>
</dbReference>
<reference evidence="13" key="1">
    <citation type="submission" date="2016-10" db="EMBL/GenBank/DDBJ databases">
        <authorList>
            <person name="Varghese N."/>
            <person name="Submissions S."/>
        </authorList>
    </citation>
    <scope>NUCLEOTIDE SEQUENCE [LARGE SCALE GENOMIC DNA]</scope>
    <source>
        <strain evidence="13">IBRC-M10078</strain>
    </source>
</reference>
<evidence type="ECO:0000256" key="5">
    <source>
        <dbReference type="ARBA" id="ARBA00022747"/>
    </source>
</evidence>
<proteinExistence type="predicted"/>
<organism evidence="12 13">
    <name type="scientific">Litchfieldia salsa</name>
    <dbReference type="NCBI Taxonomy" id="930152"/>
    <lineage>
        <taxon>Bacteria</taxon>
        <taxon>Bacillati</taxon>
        <taxon>Bacillota</taxon>
        <taxon>Bacilli</taxon>
        <taxon>Bacillales</taxon>
        <taxon>Bacillaceae</taxon>
        <taxon>Litchfieldia</taxon>
    </lineage>
</organism>
<dbReference type="EMBL" id="FNJU01000001">
    <property type="protein sequence ID" value="SDP06236.1"/>
    <property type="molecule type" value="Genomic_DNA"/>
</dbReference>
<evidence type="ECO:0000313" key="12">
    <source>
        <dbReference type="EMBL" id="SDP06236.1"/>
    </source>
</evidence>
<dbReference type="InterPro" id="IPR002052">
    <property type="entry name" value="DNA_methylase_N6_adenine_CS"/>
</dbReference>
<sequence>MNHQGYIFNRKLLNKKMNPLDIKTHPDYELKLKIVRNWKYSIENSNLNKTKEESVQGDFLTHFFVEILGYKNRYGSNVWNITQEQKTKVDGTKADGALGFFTENIEDIRVVIELKDAKTNLDKKQHARDSKLSPVEQAFSYASKSGKRCKWVIVSNFREIRLYHSSDQSEYEIFHITELHRDEEFSRFYFLLCYDNLIKRDENSMIDDLYLKNEVEQQEISRHFYQDFRQARLNLFEHLKEQNAGKDELIIFEKTQKLMDRFIFVCFCEDNGLLPERVFRKVIDASRNSFDLTETKIWNQLKGLFHSIDKGNQPLNINRFNGGLFKIDIELDSLIIKDDIFTEFEKIAEYDFGSDLDVNILGHIFEHSISDIEEIKAEIRNEKFGKKQSKRKKDGIFYTPEYVTRYIVDKTIGNWLDERRRELGEEDLPIIIEEKPKMSRAEKSSRTRAINKHLEFWEMYRDILAGIKVLDYACGSGAFLNQAFDFLYHEGQQVNNVIAELKGGQVTLFDLDKHILKNNLFGVDLNKESVEITKLSLWLKTANKHDELTSLDENILCGNSLIADEKYSEEAFNWEEAYSAVFENGGFDIIIGNPPYGAEVPKNQKQYIDKQYKTQQYNYDTYTLFIELAFKLVKKGGYIGLITPNTYLVLENGELLRRYLFENNEVKHLVELLDVFPDAVVEPVVSILKATFPSVNYSFDSIIVPKDYNRHFDFITQGKRIEFSKMDLFRKDNLVFNYNETENERVLIDKIFYNTVPLSQLANVKAGVKLYEKGQGEPKQTAEIVKIKPYTSLVREGEDWLPLIRGTDVNRYLLKQQGEYVKYGACLAAPRSSNIFLKPKLFMRRTDDKLMSVYDEDNVIGVNSVHCIQLKEDVSSISLKYLLGLLNSSLLNWIFRHENFHMVGKPLAEVKVIYVERLPIKIPTNEEPFLELTNLLLEENENTYQTISKFIQYVSGVYKPTKLSNKIVNYFDLEFAEFVNELSKQKVKLTSTQKFDLIELFETQKQIVQDMKKNISDLDRKLNHMIYDLYQLSDAEVKLIESTQ</sequence>
<evidence type="ECO:0000256" key="1">
    <source>
        <dbReference type="ARBA" id="ARBA00011900"/>
    </source>
</evidence>
<dbReference type="Pfam" id="PF20465">
    <property type="entry name" value="MmeI_hel"/>
    <property type="match status" value="1"/>
</dbReference>
<keyword evidence="4" id="KW-0949">S-adenosyl-L-methionine</keyword>
<evidence type="ECO:0000256" key="4">
    <source>
        <dbReference type="ARBA" id="ARBA00022691"/>
    </source>
</evidence>
<dbReference type="EC" id="2.1.1.72" evidence="1"/>
<evidence type="ECO:0000259" key="9">
    <source>
        <dbReference type="Pfam" id="PF12950"/>
    </source>
</evidence>
<accession>A0A1H0PNQ1</accession>
<dbReference type="GO" id="GO:0009307">
    <property type="term" value="P:DNA restriction-modification system"/>
    <property type="evidence" value="ECO:0007669"/>
    <property type="project" value="UniProtKB-KW"/>
</dbReference>
<protein>
    <recommendedName>
        <fullName evidence="1">site-specific DNA-methyltransferase (adenine-specific)</fullName>
        <ecNumber evidence="1">2.1.1.72</ecNumber>
    </recommendedName>
</protein>
<keyword evidence="6" id="KW-0238">DNA-binding</keyword>
<dbReference type="InterPro" id="IPR029063">
    <property type="entry name" value="SAM-dependent_MTases_sf"/>
</dbReference>
<dbReference type="InterPro" id="IPR025931">
    <property type="entry name" value="TaqI_C"/>
</dbReference>
<dbReference type="SUPFAM" id="SSF53335">
    <property type="entry name" value="S-adenosyl-L-methionine-dependent methyltransferases"/>
    <property type="match status" value="1"/>
</dbReference>
<evidence type="ECO:0000256" key="3">
    <source>
        <dbReference type="ARBA" id="ARBA00022679"/>
    </source>
</evidence>
<dbReference type="InterPro" id="IPR046817">
    <property type="entry name" value="MmeI_N"/>
</dbReference>
<evidence type="ECO:0000259" key="11">
    <source>
        <dbReference type="Pfam" id="PF20465"/>
    </source>
</evidence>
<dbReference type="RefSeq" id="WP_090849428.1">
    <property type="nucleotide sequence ID" value="NZ_FNJU01000001.1"/>
</dbReference>
<dbReference type="Pfam" id="PF07669">
    <property type="entry name" value="Eco57I"/>
    <property type="match status" value="1"/>
</dbReference>
<evidence type="ECO:0000256" key="7">
    <source>
        <dbReference type="ARBA" id="ARBA00047942"/>
    </source>
</evidence>
<feature type="domain" description="MmeI-like N-terminal" evidence="10">
    <location>
        <begin position="44"/>
        <end position="201"/>
    </location>
</feature>
<evidence type="ECO:0000313" key="13">
    <source>
        <dbReference type="Proteomes" id="UP000199159"/>
    </source>
</evidence>
<gene>
    <name evidence="12" type="ORF">SAMN05216565_101384</name>
</gene>
<dbReference type="PANTHER" id="PTHR33841">
    <property type="entry name" value="DNA METHYLTRANSFERASE YEEA-RELATED"/>
    <property type="match status" value="1"/>
</dbReference>
<feature type="domain" description="TaqI-like C-terminal specificity" evidence="9">
    <location>
        <begin position="802"/>
        <end position="920"/>
    </location>
</feature>
<dbReference type="InterPro" id="IPR011639">
    <property type="entry name" value="MethylTrfase_TaqI-like_dom"/>
</dbReference>
<keyword evidence="2 12" id="KW-0489">Methyltransferase</keyword>
<evidence type="ECO:0000259" key="8">
    <source>
        <dbReference type="Pfam" id="PF07669"/>
    </source>
</evidence>
<dbReference type="STRING" id="930152.SAMN05216565_101384"/>
<dbReference type="Pfam" id="PF20464">
    <property type="entry name" value="MmeI_N"/>
    <property type="match status" value="1"/>
</dbReference>
<name>A0A1H0PNQ1_9BACI</name>
<dbReference type="PANTHER" id="PTHR33841:SF1">
    <property type="entry name" value="DNA METHYLTRANSFERASE A"/>
    <property type="match status" value="1"/>
</dbReference>
<comment type="catalytic activity">
    <reaction evidence="7">
        <text>a 2'-deoxyadenosine in DNA + S-adenosyl-L-methionine = an N(6)-methyl-2'-deoxyadenosine in DNA + S-adenosyl-L-homocysteine + H(+)</text>
        <dbReference type="Rhea" id="RHEA:15197"/>
        <dbReference type="Rhea" id="RHEA-COMP:12418"/>
        <dbReference type="Rhea" id="RHEA-COMP:12419"/>
        <dbReference type="ChEBI" id="CHEBI:15378"/>
        <dbReference type="ChEBI" id="CHEBI:57856"/>
        <dbReference type="ChEBI" id="CHEBI:59789"/>
        <dbReference type="ChEBI" id="CHEBI:90615"/>
        <dbReference type="ChEBI" id="CHEBI:90616"/>
        <dbReference type="EC" id="2.1.1.72"/>
    </reaction>
</comment>
<dbReference type="OrthoDB" id="32195at2"/>
<dbReference type="PRINTS" id="PR00507">
    <property type="entry name" value="N12N6MTFRASE"/>
</dbReference>
<keyword evidence="3" id="KW-0808">Transferase</keyword>
<dbReference type="Pfam" id="PF12950">
    <property type="entry name" value="TaqI_C"/>
    <property type="match status" value="1"/>
</dbReference>
<dbReference type="GO" id="GO:0032259">
    <property type="term" value="P:methylation"/>
    <property type="evidence" value="ECO:0007669"/>
    <property type="project" value="UniProtKB-KW"/>
</dbReference>
<evidence type="ECO:0000256" key="6">
    <source>
        <dbReference type="ARBA" id="ARBA00023125"/>
    </source>
</evidence>
<dbReference type="GO" id="GO:0003677">
    <property type="term" value="F:DNA binding"/>
    <property type="evidence" value="ECO:0007669"/>
    <property type="project" value="UniProtKB-KW"/>
</dbReference>
<dbReference type="PROSITE" id="PS00092">
    <property type="entry name" value="N6_MTASE"/>
    <property type="match status" value="1"/>
</dbReference>
<keyword evidence="13" id="KW-1185">Reference proteome</keyword>
<dbReference type="InterPro" id="IPR046819">
    <property type="entry name" value="MmeI_hel"/>
</dbReference>
<dbReference type="InterPro" id="IPR050953">
    <property type="entry name" value="N4_N6_ade-DNA_methylase"/>
</dbReference>
<evidence type="ECO:0000259" key="10">
    <source>
        <dbReference type="Pfam" id="PF20464"/>
    </source>
</evidence>
<dbReference type="Gene3D" id="3.40.50.150">
    <property type="entry name" value="Vaccinia Virus protein VP39"/>
    <property type="match status" value="1"/>
</dbReference>
<feature type="domain" description="Type II methyltransferase M.TaqI-like" evidence="8">
    <location>
        <begin position="518"/>
        <end position="674"/>
    </location>
</feature>
<feature type="domain" description="MmeI-like helicase spacer" evidence="11">
    <location>
        <begin position="254"/>
        <end position="325"/>
    </location>
</feature>
<dbReference type="AlphaFoldDB" id="A0A1H0PNQ1"/>
<evidence type="ECO:0000256" key="2">
    <source>
        <dbReference type="ARBA" id="ARBA00022603"/>
    </source>
</evidence>
<dbReference type="GO" id="GO:0009007">
    <property type="term" value="F:site-specific DNA-methyltransferase (adenine-specific) activity"/>
    <property type="evidence" value="ECO:0007669"/>
    <property type="project" value="UniProtKB-EC"/>
</dbReference>
<keyword evidence="5" id="KW-0680">Restriction system</keyword>